<dbReference type="Proteomes" id="UP001172457">
    <property type="component" value="Chromosome 8"/>
</dbReference>
<evidence type="ECO:0000313" key="1">
    <source>
        <dbReference type="EMBL" id="KAJ9538212.1"/>
    </source>
</evidence>
<accession>A0AA38SS34</accession>
<evidence type="ECO:0000313" key="2">
    <source>
        <dbReference type="Proteomes" id="UP001172457"/>
    </source>
</evidence>
<keyword evidence="2" id="KW-1185">Reference proteome</keyword>
<proteinExistence type="predicted"/>
<reference evidence="1" key="1">
    <citation type="submission" date="2023-03" db="EMBL/GenBank/DDBJ databases">
        <title>Chromosome-scale reference genome and RAD-based genetic map of yellow starthistle (Centaurea solstitialis) reveal putative structural variation and QTLs associated with invader traits.</title>
        <authorList>
            <person name="Reatini B."/>
            <person name="Cang F.A."/>
            <person name="Jiang Q."/>
            <person name="Mckibben M.T.W."/>
            <person name="Barker M.S."/>
            <person name="Rieseberg L.H."/>
            <person name="Dlugosch K.M."/>
        </authorList>
    </citation>
    <scope>NUCLEOTIDE SEQUENCE</scope>
    <source>
        <strain evidence="1">CAN-66</strain>
        <tissue evidence="1">Leaf</tissue>
    </source>
</reference>
<organism evidence="1 2">
    <name type="scientific">Centaurea solstitialis</name>
    <name type="common">yellow star-thistle</name>
    <dbReference type="NCBI Taxonomy" id="347529"/>
    <lineage>
        <taxon>Eukaryota</taxon>
        <taxon>Viridiplantae</taxon>
        <taxon>Streptophyta</taxon>
        <taxon>Embryophyta</taxon>
        <taxon>Tracheophyta</taxon>
        <taxon>Spermatophyta</taxon>
        <taxon>Magnoliopsida</taxon>
        <taxon>eudicotyledons</taxon>
        <taxon>Gunneridae</taxon>
        <taxon>Pentapetalae</taxon>
        <taxon>asterids</taxon>
        <taxon>campanulids</taxon>
        <taxon>Asterales</taxon>
        <taxon>Asteraceae</taxon>
        <taxon>Carduoideae</taxon>
        <taxon>Cardueae</taxon>
        <taxon>Centaureinae</taxon>
        <taxon>Centaurea</taxon>
    </lineage>
</organism>
<dbReference type="AlphaFoldDB" id="A0AA38SS34"/>
<protein>
    <recommendedName>
        <fullName evidence="3">Retrotransposon Copia-like N-terminal domain-containing protein</fullName>
    </recommendedName>
</protein>
<evidence type="ECO:0008006" key="3">
    <source>
        <dbReference type="Google" id="ProtNLM"/>
    </source>
</evidence>
<gene>
    <name evidence="1" type="ORF">OSB04_030945</name>
</gene>
<dbReference type="EMBL" id="JARYMX010000008">
    <property type="protein sequence ID" value="KAJ9538212.1"/>
    <property type="molecule type" value="Genomic_DNA"/>
</dbReference>
<name>A0AA38SS34_9ASTR</name>
<sequence length="141" mass="15377">MAVYGIRASALTLAAGSLQTIVDFLLLTLKQPLPSLTALLAAFTSAEKTSDNSHKFAFTLSPTNYGYWKAMLHPFLLTHNLFGYVDGTIPCPAKLLQPTDQKTDPRENPNTLFSSLKIKGRKGKERRGETLSLQISPLLGG</sequence>
<comment type="caution">
    <text evidence="1">The sequence shown here is derived from an EMBL/GenBank/DDBJ whole genome shotgun (WGS) entry which is preliminary data.</text>
</comment>